<dbReference type="EMBL" id="FIZY01000050">
    <property type="protein sequence ID" value="CZF86045.1"/>
    <property type="molecule type" value="Genomic_DNA"/>
</dbReference>
<evidence type="ECO:0000313" key="3">
    <source>
        <dbReference type="Proteomes" id="UP000073601"/>
    </source>
</evidence>
<accession>A0A128FHR9</accession>
<gene>
    <name evidence="2" type="ORF">GMA8713_04078</name>
</gene>
<evidence type="ECO:0000256" key="1">
    <source>
        <dbReference type="SAM" id="MobiDB-lite"/>
    </source>
</evidence>
<organism evidence="2 3">
    <name type="scientific">Grimontia marina</name>
    <dbReference type="NCBI Taxonomy" id="646534"/>
    <lineage>
        <taxon>Bacteria</taxon>
        <taxon>Pseudomonadati</taxon>
        <taxon>Pseudomonadota</taxon>
        <taxon>Gammaproteobacteria</taxon>
        <taxon>Vibrionales</taxon>
        <taxon>Vibrionaceae</taxon>
        <taxon>Grimontia</taxon>
    </lineage>
</organism>
<sequence length="306" mass="35720">MNRHDPFHKNEPMSLIESPPSEVTDEDIDRLDFLLKDIDSDIALSMAYVRRVHQVSFKDLKSKFIGINVDTLQKYMQPSYQGHRPLHVVAAFSWMMMVPMTAFYYGLRLREYYRGMEDASVEALIRTGKIPLCQFNAVLTIITQLYSDKDKKEFDVFRSELEGIKEYQGINYDNLLPPERLDLEVFGEDYYRSLAIKLKKFRTAFSISTETMCRVLGISQYQYQILENENKPVAFSVAVGFRGKLGFKLNSHVSFTSEMTSFPQFHYLRVAQHVRDTLIVEAMRRLNSKQKKHVSQILFSLSKLYI</sequence>
<feature type="region of interest" description="Disordered" evidence="1">
    <location>
        <begin position="1"/>
        <end position="22"/>
    </location>
</feature>
<proteinExistence type="predicted"/>
<dbReference type="AlphaFoldDB" id="A0A128FHR9"/>
<feature type="compositionally biased region" description="Basic and acidic residues" evidence="1">
    <location>
        <begin position="1"/>
        <end position="11"/>
    </location>
</feature>
<keyword evidence="3" id="KW-1185">Reference proteome</keyword>
<protein>
    <submittedName>
        <fullName evidence="2">Uncharacterized protein</fullName>
    </submittedName>
</protein>
<evidence type="ECO:0000313" key="2">
    <source>
        <dbReference type="EMBL" id="CZF86045.1"/>
    </source>
</evidence>
<reference evidence="3" key="1">
    <citation type="submission" date="2016-02" db="EMBL/GenBank/DDBJ databases">
        <authorList>
            <person name="Rodrigo-Torres Lidia"/>
            <person name="Arahal R.David."/>
        </authorList>
    </citation>
    <scope>NUCLEOTIDE SEQUENCE [LARGE SCALE GENOMIC DNA]</scope>
    <source>
        <strain evidence="3">CECT 8713</strain>
    </source>
</reference>
<dbReference type="Proteomes" id="UP000073601">
    <property type="component" value="Unassembled WGS sequence"/>
</dbReference>
<name>A0A128FHR9_9GAMM</name>